<sequence>MENIPSTRSMIITLYGDYIRHYGNEIWIGSLIELLAAFGYNEQSVRAAISRMSKQNWLESRKEGNKSFYSLTEFGKRRTEEAAGRIYQVEPGKWDGKWRIFFYKIPEERRKVRDQLRNELIWSGFAPLSNSAWISPNDLKEQVYTIVKKYDIADNVNFFVSENIGTKSNTQIVSEYWDIEEINRTYEKFISLFKDGYQNDESKIRSGKLSNQKCFVRRALLVHEYRKSLFVDPGLPKELLPNKWKKEEAVHLFQKYYRILEQPANEYFEEVFSKGYGKITKNSNIM</sequence>
<dbReference type="InterPro" id="IPR012906">
    <property type="entry name" value="PaaX-like_N"/>
</dbReference>
<dbReference type="InterPro" id="IPR036390">
    <property type="entry name" value="WH_DNA-bd_sf"/>
</dbReference>
<dbReference type="PANTHER" id="PTHR30319">
    <property type="entry name" value="PHENYLACETIC ACID REGULATOR-RELATED TRANSCRIPTIONAL REPRESSOR"/>
    <property type="match status" value="1"/>
</dbReference>
<dbReference type="Pfam" id="PF08223">
    <property type="entry name" value="PaaX_C"/>
    <property type="match status" value="1"/>
</dbReference>
<accession>A0ABT2WGG9</accession>
<protein>
    <submittedName>
        <fullName evidence="4">Phenylacetic acid degradation operon negative regulatory protein PaaX</fullName>
    </submittedName>
</protein>
<gene>
    <name evidence="4" type="primary">paaX</name>
    <name evidence="4" type="ORF">OEV82_10110</name>
</gene>
<evidence type="ECO:0000313" key="4">
    <source>
        <dbReference type="EMBL" id="MCU9594790.1"/>
    </source>
</evidence>
<evidence type="ECO:0000259" key="3">
    <source>
        <dbReference type="Pfam" id="PF20803"/>
    </source>
</evidence>
<dbReference type="Gene3D" id="1.20.58.1460">
    <property type="match status" value="1"/>
</dbReference>
<dbReference type="SUPFAM" id="SSF46785">
    <property type="entry name" value="Winged helix' DNA-binding domain"/>
    <property type="match status" value="1"/>
</dbReference>
<dbReference type="Pfam" id="PF07848">
    <property type="entry name" value="PaaX"/>
    <property type="match status" value="1"/>
</dbReference>
<dbReference type="PIRSF" id="PIRSF020623">
    <property type="entry name" value="PaaX"/>
    <property type="match status" value="1"/>
</dbReference>
<name>A0ABT2WGG9_9BACI</name>
<dbReference type="Proteomes" id="UP001208656">
    <property type="component" value="Unassembled WGS sequence"/>
</dbReference>
<dbReference type="Pfam" id="PF20803">
    <property type="entry name" value="PaaX_M"/>
    <property type="match status" value="1"/>
</dbReference>
<proteinExistence type="predicted"/>
<evidence type="ECO:0000259" key="2">
    <source>
        <dbReference type="Pfam" id="PF08223"/>
    </source>
</evidence>
<dbReference type="EMBL" id="JAOUSE010000029">
    <property type="protein sequence ID" value="MCU9594790.1"/>
    <property type="molecule type" value="Genomic_DNA"/>
</dbReference>
<reference evidence="4 5" key="1">
    <citation type="submission" date="2022-10" db="EMBL/GenBank/DDBJ databases">
        <title>Description of Fervidibacillus gen. nov. in the family Fervidibacillaceae fam. nov. with two species, Fervidibacillus albus sp. nov., and Fervidibacillus halotolerans sp. nov., isolated from tidal flat sediments.</title>
        <authorList>
            <person name="Kwon K.K."/>
            <person name="Yang S.-H."/>
        </authorList>
    </citation>
    <scope>NUCLEOTIDE SEQUENCE [LARGE SCALE GENOMIC DNA]</scope>
    <source>
        <strain evidence="4 5">DSM 23332</strain>
    </source>
</reference>
<evidence type="ECO:0000313" key="5">
    <source>
        <dbReference type="Proteomes" id="UP001208656"/>
    </source>
</evidence>
<dbReference type="RefSeq" id="WP_263061798.1">
    <property type="nucleotide sequence ID" value="NZ_JAOUSE010000029.1"/>
</dbReference>
<organism evidence="4 5">
    <name type="scientific">Pallidibacillus thermolactis</name>
    <dbReference type="NCBI Taxonomy" id="251051"/>
    <lineage>
        <taxon>Bacteria</taxon>
        <taxon>Bacillati</taxon>
        <taxon>Bacillota</taxon>
        <taxon>Bacilli</taxon>
        <taxon>Bacillales</taxon>
        <taxon>Bacillaceae</taxon>
        <taxon>Pallidibacillus</taxon>
    </lineage>
</organism>
<feature type="domain" description="Transcriptional repressor PaaX-like C-terminal" evidence="2">
    <location>
        <begin position="177"/>
        <end position="269"/>
    </location>
</feature>
<dbReference type="InterPro" id="IPR048846">
    <property type="entry name" value="PaaX-like_central"/>
</dbReference>
<dbReference type="InterPro" id="IPR013225">
    <property type="entry name" value="PaaX_C"/>
</dbReference>
<feature type="domain" description="Transcriptional repressor PaaX-like N-terminal" evidence="1">
    <location>
        <begin position="7"/>
        <end position="73"/>
    </location>
</feature>
<keyword evidence="5" id="KW-1185">Reference proteome</keyword>
<dbReference type="InterPro" id="IPR011965">
    <property type="entry name" value="PaaX_trns_reg"/>
</dbReference>
<feature type="domain" description="Transcriptional repressor PaaX-like central Cas2-like" evidence="3">
    <location>
        <begin position="92"/>
        <end position="173"/>
    </location>
</feature>
<dbReference type="PANTHER" id="PTHR30319:SF1">
    <property type="entry name" value="TRANSCRIPTIONAL REPRESSOR PAAX"/>
    <property type="match status" value="1"/>
</dbReference>
<dbReference type="NCBIfam" id="TIGR02277">
    <property type="entry name" value="PaaX_trns_reg"/>
    <property type="match status" value="1"/>
</dbReference>
<dbReference type="InterPro" id="IPR036388">
    <property type="entry name" value="WH-like_DNA-bd_sf"/>
</dbReference>
<evidence type="ECO:0000259" key="1">
    <source>
        <dbReference type="Pfam" id="PF07848"/>
    </source>
</evidence>
<comment type="caution">
    <text evidence="4">The sequence shown here is derived from an EMBL/GenBank/DDBJ whole genome shotgun (WGS) entry which is preliminary data.</text>
</comment>
<dbReference type="Gene3D" id="1.10.10.10">
    <property type="entry name" value="Winged helix-like DNA-binding domain superfamily/Winged helix DNA-binding domain"/>
    <property type="match status" value="1"/>
</dbReference>
<dbReference type="Gene3D" id="3.30.70.2650">
    <property type="match status" value="1"/>
</dbReference>